<evidence type="ECO:0000256" key="2">
    <source>
        <dbReference type="ARBA" id="ARBA00022857"/>
    </source>
</evidence>
<accession>A0A5C2RZZ0</accession>
<keyword evidence="3" id="KW-0560">Oxidoreductase</keyword>
<evidence type="ECO:0000313" key="5">
    <source>
        <dbReference type="EMBL" id="RPD56666.1"/>
    </source>
</evidence>
<dbReference type="SUPFAM" id="SSF51735">
    <property type="entry name" value="NAD(P)-binding Rossmann-fold domains"/>
    <property type="match status" value="1"/>
</dbReference>
<proteinExistence type="inferred from homology"/>
<dbReference type="Gene3D" id="3.40.50.720">
    <property type="entry name" value="NAD(P)-binding Rossmann-like Domain"/>
    <property type="match status" value="1"/>
</dbReference>
<gene>
    <name evidence="5" type="ORF">L227DRAFT_614289</name>
</gene>
<dbReference type="EMBL" id="ML122286">
    <property type="protein sequence ID" value="RPD56666.1"/>
    <property type="molecule type" value="Genomic_DNA"/>
</dbReference>
<evidence type="ECO:0000256" key="3">
    <source>
        <dbReference type="ARBA" id="ARBA00023002"/>
    </source>
</evidence>
<comment type="similarity">
    <text evidence="1 4">Belongs to the short-chain dehydrogenases/reductases (SDR) family.</text>
</comment>
<dbReference type="OrthoDB" id="1274115at2759"/>
<dbReference type="AlphaFoldDB" id="A0A5C2RZZ0"/>
<dbReference type="InterPro" id="IPR051911">
    <property type="entry name" value="SDR_oxidoreductase"/>
</dbReference>
<keyword evidence="2" id="KW-0521">NADP</keyword>
<dbReference type="CDD" id="cd05374">
    <property type="entry name" value="17beta-HSD-like_SDR_c"/>
    <property type="match status" value="1"/>
</dbReference>
<dbReference type="STRING" id="1328759.A0A5C2RZZ0"/>
<dbReference type="InterPro" id="IPR002347">
    <property type="entry name" value="SDR_fam"/>
</dbReference>
<organism evidence="5 6">
    <name type="scientific">Lentinus tigrinus ALCF2SS1-6</name>
    <dbReference type="NCBI Taxonomy" id="1328759"/>
    <lineage>
        <taxon>Eukaryota</taxon>
        <taxon>Fungi</taxon>
        <taxon>Dikarya</taxon>
        <taxon>Basidiomycota</taxon>
        <taxon>Agaricomycotina</taxon>
        <taxon>Agaricomycetes</taxon>
        <taxon>Polyporales</taxon>
        <taxon>Polyporaceae</taxon>
        <taxon>Lentinus</taxon>
    </lineage>
</organism>
<keyword evidence="6" id="KW-1185">Reference proteome</keyword>
<dbReference type="PANTHER" id="PTHR43976">
    <property type="entry name" value="SHORT CHAIN DEHYDROGENASE"/>
    <property type="match status" value="1"/>
</dbReference>
<dbReference type="PRINTS" id="PR00081">
    <property type="entry name" value="GDHRDH"/>
</dbReference>
<dbReference type="PROSITE" id="PS00061">
    <property type="entry name" value="ADH_SHORT"/>
    <property type="match status" value="1"/>
</dbReference>
<evidence type="ECO:0000256" key="4">
    <source>
        <dbReference type="RuleBase" id="RU000363"/>
    </source>
</evidence>
<name>A0A5C2RZZ0_9APHY</name>
<reference evidence="5" key="1">
    <citation type="journal article" date="2018" name="Genome Biol. Evol.">
        <title>Genomics and development of Lentinus tigrinus, a white-rot wood-decaying mushroom with dimorphic fruiting bodies.</title>
        <authorList>
            <person name="Wu B."/>
            <person name="Xu Z."/>
            <person name="Knudson A."/>
            <person name="Carlson A."/>
            <person name="Chen N."/>
            <person name="Kovaka S."/>
            <person name="LaButti K."/>
            <person name="Lipzen A."/>
            <person name="Pennachio C."/>
            <person name="Riley R."/>
            <person name="Schakwitz W."/>
            <person name="Umezawa K."/>
            <person name="Ohm R.A."/>
            <person name="Grigoriev I.V."/>
            <person name="Nagy L.G."/>
            <person name="Gibbons J."/>
            <person name="Hibbett D."/>
        </authorList>
    </citation>
    <scope>NUCLEOTIDE SEQUENCE [LARGE SCALE GENOMIC DNA]</scope>
    <source>
        <strain evidence="5">ALCF2SS1-6</strain>
    </source>
</reference>
<dbReference type="InterPro" id="IPR020904">
    <property type="entry name" value="Sc_DH/Rdtase_CS"/>
</dbReference>
<dbReference type="PANTHER" id="PTHR43976:SF16">
    <property type="entry name" value="SHORT-CHAIN DEHYDROGENASE_REDUCTASE FAMILY PROTEIN"/>
    <property type="match status" value="1"/>
</dbReference>
<dbReference type="InterPro" id="IPR036291">
    <property type="entry name" value="NAD(P)-bd_dom_sf"/>
</dbReference>
<protein>
    <submittedName>
        <fullName evidence="5">NAD-P-binding protein</fullName>
    </submittedName>
</protein>
<dbReference type="Proteomes" id="UP000313359">
    <property type="component" value="Unassembled WGS sequence"/>
</dbReference>
<dbReference type="Pfam" id="PF00106">
    <property type="entry name" value="adh_short"/>
    <property type="match status" value="1"/>
</dbReference>
<dbReference type="PRINTS" id="PR00080">
    <property type="entry name" value="SDRFAMILY"/>
</dbReference>
<sequence>MTDPRVWFITGTSSGIGRALVELILEEGENVIATVRSLSALDDLTHTYPSTRLLVLQLDVTHPDHIIDAFATAKAAFGRIDVVVNNAGWGDLGEVETMDEKKGRGLLETNFWGALHVTKEAIRLFRDDNPPGVGGRLLQMSSFLGLAGSPATGYYAASKFALEGITETLAAEIDPAWNIKITLLEPGWIRSSITSKIEWPPEHPSYSTNANLPTSVMRKGTIDDFVTWKNTRRSAAVFYKAASLPNPPLHLVVGKDAIASTRQKIASLSELVDLYESWSEGLED</sequence>
<dbReference type="GO" id="GO:0016491">
    <property type="term" value="F:oxidoreductase activity"/>
    <property type="evidence" value="ECO:0007669"/>
    <property type="project" value="UniProtKB-KW"/>
</dbReference>
<evidence type="ECO:0000313" key="6">
    <source>
        <dbReference type="Proteomes" id="UP000313359"/>
    </source>
</evidence>
<evidence type="ECO:0000256" key="1">
    <source>
        <dbReference type="ARBA" id="ARBA00006484"/>
    </source>
</evidence>